<proteinExistence type="predicted"/>
<evidence type="ECO:0000256" key="2">
    <source>
        <dbReference type="ARBA" id="ARBA00022630"/>
    </source>
</evidence>
<dbReference type="Pfam" id="PF00890">
    <property type="entry name" value="FAD_binding_2"/>
    <property type="match status" value="1"/>
</dbReference>
<sequence>MKLPIGPNAGDYCHPDLAKLLISRPLIDDYDLSGAEHLNTDVLVIGGGGAGAAAALSATEAGARVIMANKLRIGDSNTVMAEGGIQAAVGAEDSLQQHFDDTVKGGHNVGKKELVAQMVTDAPSAIRWLIGLGMTFDLTNGADSNGMLSRKRAGGTTVPRILSYRDFTGLEMMRVLREAVELDENITQLNRHPAIELLSDEHGRCVGAILYDWKNALWCWCTPKPWYWQPAAAEGCICRVSPLPTTTAQPQTAW</sequence>
<dbReference type="Proteomes" id="UP000254193">
    <property type="component" value="Unassembled WGS sequence"/>
</dbReference>
<accession>A0A378WBM5</accession>
<evidence type="ECO:0000313" key="8">
    <source>
        <dbReference type="Proteomes" id="UP000254193"/>
    </source>
</evidence>
<keyword evidence="2" id="KW-0285">Flavoprotein</keyword>
<dbReference type="PANTHER" id="PTHR42716:SF2">
    <property type="entry name" value="L-ASPARTATE OXIDASE, CHLOROPLASTIC"/>
    <property type="match status" value="1"/>
</dbReference>
<dbReference type="EC" id="1.4.3.16" evidence="7"/>
<comment type="catalytic activity">
    <reaction evidence="5">
        <text>L-aspartate + O2 = iminosuccinate + H2O2</text>
        <dbReference type="Rhea" id="RHEA:25876"/>
        <dbReference type="ChEBI" id="CHEBI:15379"/>
        <dbReference type="ChEBI" id="CHEBI:16240"/>
        <dbReference type="ChEBI" id="CHEBI:29991"/>
        <dbReference type="ChEBI" id="CHEBI:77875"/>
        <dbReference type="EC" id="1.4.3.16"/>
    </reaction>
    <physiologicalReaction direction="left-to-right" evidence="5">
        <dbReference type="Rhea" id="RHEA:25877"/>
    </physiologicalReaction>
</comment>
<organism evidence="7 8">
    <name type="scientific">Neisseria lactamica</name>
    <dbReference type="NCBI Taxonomy" id="486"/>
    <lineage>
        <taxon>Bacteria</taxon>
        <taxon>Pseudomonadati</taxon>
        <taxon>Pseudomonadota</taxon>
        <taxon>Betaproteobacteria</taxon>
        <taxon>Neisseriales</taxon>
        <taxon>Neisseriaceae</taxon>
        <taxon>Neisseria</taxon>
    </lineage>
</organism>
<dbReference type="GO" id="GO:0009435">
    <property type="term" value="P:NAD+ biosynthetic process"/>
    <property type="evidence" value="ECO:0007669"/>
    <property type="project" value="InterPro"/>
</dbReference>
<dbReference type="GO" id="GO:0008734">
    <property type="term" value="F:L-aspartate oxidase activity"/>
    <property type="evidence" value="ECO:0007669"/>
    <property type="project" value="UniProtKB-EC"/>
</dbReference>
<dbReference type="PANTHER" id="PTHR42716">
    <property type="entry name" value="L-ASPARTATE OXIDASE"/>
    <property type="match status" value="1"/>
</dbReference>
<feature type="domain" description="FAD-dependent oxidoreductase 2 FAD-binding" evidence="6">
    <location>
        <begin position="41"/>
        <end position="211"/>
    </location>
</feature>
<dbReference type="InterPro" id="IPR005288">
    <property type="entry name" value="NadB"/>
</dbReference>
<gene>
    <name evidence="7" type="primary">nadB_2</name>
    <name evidence="7" type="ORF">NCTC10616_02039</name>
</gene>
<dbReference type="SUPFAM" id="SSF51905">
    <property type="entry name" value="FAD/NAD(P)-binding domain"/>
    <property type="match status" value="1"/>
</dbReference>
<dbReference type="EMBL" id="UGRO01000003">
    <property type="protein sequence ID" value="SUA30967.1"/>
    <property type="molecule type" value="Genomic_DNA"/>
</dbReference>
<dbReference type="AlphaFoldDB" id="A0A378WBM5"/>
<reference evidence="7 8" key="1">
    <citation type="submission" date="2018-06" db="EMBL/GenBank/DDBJ databases">
        <authorList>
            <consortium name="Pathogen Informatics"/>
            <person name="Doyle S."/>
        </authorList>
    </citation>
    <scope>NUCLEOTIDE SEQUENCE [LARGE SCALE GENOMIC DNA]</scope>
    <source>
        <strain evidence="7 8">NCTC10616</strain>
    </source>
</reference>
<evidence type="ECO:0000313" key="7">
    <source>
        <dbReference type="EMBL" id="SUA30967.1"/>
    </source>
</evidence>
<evidence type="ECO:0000256" key="1">
    <source>
        <dbReference type="ARBA" id="ARBA00001974"/>
    </source>
</evidence>
<evidence type="ECO:0000256" key="5">
    <source>
        <dbReference type="ARBA" id="ARBA00048305"/>
    </source>
</evidence>
<keyword evidence="4 7" id="KW-0560">Oxidoreductase</keyword>
<keyword evidence="3" id="KW-0274">FAD</keyword>
<evidence type="ECO:0000259" key="6">
    <source>
        <dbReference type="Pfam" id="PF00890"/>
    </source>
</evidence>
<keyword evidence="8" id="KW-1185">Reference proteome</keyword>
<evidence type="ECO:0000256" key="3">
    <source>
        <dbReference type="ARBA" id="ARBA00022827"/>
    </source>
</evidence>
<name>A0A378WBM5_NEILA</name>
<dbReference type="InterPro" id="IPR003953">
    <property type="entry name" value="FAD-dep_OxRdtase_2_FAD-bd"/>
</dbReference>
<dbReference type="Gene3D" id="3.50.50.60">
    <property type="entry name" value="FAD/NAD(P)-binding domain"/>
    <property type="match status" value="1"/>
</dbReference>
<dbReference type="InterPro" id="IPR036188">
    <property type="entry name" value="FAD/NAD-bd_sf"/>
</dbReference>
<protein>
    <submittedName>
        <fullName evidence="7">NadB protein</fullName>
        <ecNumber evidence="7">1.4.3.16</ecNumber>
    </submittedName>
</protein>
<evidence type="ECO:0000256" key="4">
    <source>
        <dbReference type="ARBA" id="ARBA00023002"/>
    </source>
</evidence>
<comment type="cofactor">
    <cofactor evidence="1">
        <name>FAD</name>
        <dbReference type="ChEBI" id="CHEBI:57692"/>
    </cofactor>
</comment>